<feature type="domain" description="Acyl-CoA thioesterase-like N-terminal HotDog" evidence="2">
    <location>
        <begin position="29"/>
        <end position="113"/>
    </location>
</feature>
<dbReference type="InterPro" id="IPR052389">
    <property type="entry name" value="Sec_Metab_Biosynth-Assoc"/>
</dbReference>
<dbReference type="InterPro" id="IPR029069">
    <property type="entry name" value="HotDog_dom_sf"/>
</dbReference>
<evidence type="ECO:0000256" key="1">
    <source>
        <dbReference type="SAM" id="MobiDB-lite"/>
    </source>
</evidence>
<reference evidence="3 4" key="1">
    <citation type="submission" date="2014-04" db="EMBL/GenBank/DDBJ databases">
        <authorList>
            <consortium name="DOE Joint Genome Institute"/>
            <person name="Kuo A."/>
            <person name="Girlanda M."/>
            <person name="Perotto S."/>
            <person name="Kohler A."/>
            <person name="Nagy L.G."/>
            <person name="Floudas D."/>
            <person name="Copeland A."/>
            <person name="Barry K.W."/>
            <person name="Cichocki N."/>
            <person name="Veneault-Fourrey C."/>
            <person name="LaButti K."/>
            <person name="Lindquist E.A."/>
            <person name="Lipzen A."/>
            <person name="Lundell T."/>
            <person name="Morin E."/>
            <person name="Murat C."/>
            <person name="Sun H."/>
            <person name="Tunlid A."/>
            <person name="Henrissat B."/>
            <person name="Grigoriev I.V."/>
            <person name="Hibbett D.S."/>
            <person name="Martin F."/>
            <person name="Nordberg H.P."/>
            <person name="Cantor M.N."/>
            <person name="Hua S.X."/>
        </authorList>
    </citation>
    <scope>NUCLEOTIDE SEQUENCE [LARGE SCALE GENOMIC DNA]</scope>
    <source>
        <strain evidence="3 4">MUT 4182</strain>
    </source>
</reference>
<dbReference type="Proteomes" id="UP000054248">
    <property type="component" value="Unassembled WGS sequence"/>
</dbReference>
<accession>A0A0C3QKY3</accession>
<dbReference type="PANTHER" id="PTHR38110">
    <property type="entry name" value="CHROMOSOME 23, WHOLE GENOME SHOTGUN SEQUENCE"/>
    <property type="match status" value="1"/>
</dbReference>
<name>A0A0C3QKY3_9AGAM</name>
<dbReference type="EMBL" id="KN822949">
    <property type="protein sequence ID" value="KIO33270.1"/>
    <property type="molecule type" value="Genomic_DNA"/>
</dbReference>
<dbReference type="Pfam" id="PF13622">
    <property type="entry name" value="4HBT_3"/>
    <property type="match status" value="1"/>
</dbReference>
<evidence type="ECO:0000313" key="3">
    <source>
        <dbReference type="EMBL" id="KIO33270.1"/>
    </source>
</evidence>
<evidence type="ECO:0000313" key="4">
    <source>
        <dbReference type="Proteomes" id="UP000054248"/>
    </source>
</evidence>
<evidence type="ECO:0000259" key="2">
    <source>
        <dbReference type="Pfam" id="PF13622"/>
    </source>
</evidence>
<proteinExistence type="predicted"/>
<dbReference type="Gene3D" id="2.40.160.210">
    <property type="entry name" value="Acyl-CoA thioesterase, double hotdog domain"/>
    <property type="match status" value="1"/>
</dbReference>
<reference evidence="4" key="2">
    <citation type="submission" date="2015-01" db="EMBL/GenBank/DDBJ databases">
        <title>Evolutionary Origins and Diversification of the Mycorrhizal Mutualists.</title>
        <authorList>
            <consortium name="DOE Joint Genome Institute"/>
            <consortium name="Mycorrhizal Genomics Consortium"/>
            <person name="Kohler A."/>
            <person name="Kuo A."/>
            <person name="Nagy L.G."/>
            <person name="Floudas D."/>
            <person name="Copeland A."/>
            <person name="Barry K.W."/>
            <person name="Cichocki N."/>
            <person name="Veneault-Fourrey C."/>
            <person name="LaButti K."/>
            <person name="Lindquist E.A."/>
            <person name="Lipzen A."/>
            <person name="Lundell T."/>
            <person name="Morin E."/>
            <person name="Murat C."/>
            <person name="Riley R."/>
            <person name="Ohm R."/>
            <person name="Sun H."/>
            <person name="Tunlid A."/>
            <person name="Henrissat B."/>
            <person name="Grigoriev I.V."/>
            <person name="Hibbett D.S."/>
            <person name="Martin F."/>
        </authorList>
    </citation>
    <scope>NUCLEOTIDE SEQUENCE [LARGE SCALE GENOMIC DNA]</scope>
    <source>
        <strain evidence="4">MUT 4182</strain>
    </source>
</reference>
<feature type="region of interest" description="Disordered" evidence="1">
    <location>
        <begin position="120"/>
        <end position="143"/>
    </location>
</feature>
<dbReference type="AlphaFoldDB" id="A0A0C3QKY3"/>
<dbReference type="OrthoDB" id="2532955at2759"/>
<dbReference type="InterPro" id="IPR042171">
    <property type="entry name" value="Acyl-CoA_hotdog"/>
</dbReference>
<protein>
    <recommendedName>
        <fullName evidence="2">Acyl-CoA thioesterase-like N-terminal HotDog domain-containing protein</fullName>
    </recommendedName>
</protein>
<dbReference type="SUPFAM" id="SSF54637">
    <property type="entry name" value="Thioesterase/thiol ester dehydrase-isomerase"/>
    <property type="match status" value="1"/>
</dbReference>
<organism evidence="3 4">
    <name type="scientific">Tulasnella calospora MUT 4182</name>
    <dbReference type="NCBI Taxonomy" id="1051891"/>
    <lineage>
        <taxon>Eukaryota</taxon>
        <taxon>Fungi</taxon>
        <taxon>Dikarya</taxon>
        <taxon>Basidiomycota</taxon>
        <taxon>Agaricomycotina</taxon>
        <taxon>Agaricomycetes</taxon>
        <taxon>Cantharellales</taxon>
        <taxon>Tulasnellaceae</taxon>
        <taxon>Tulasnella</taxon>
    </lineage>
</organism>
<dbReference type="HOGENOM" id="CLU_071618_0_0_1"/>
<gene>
    <name evidence="3" type="ORF">M407DRAFT_17828</name>
</gene>
<dbReference type="STRING" id="1051891.A0A0C3QKY3"/>
<sequence>MAPLSEANKVFCLTHSSEDGSKVYEGFADPEWAFKFVTYGGFSLSAILDGALQFQSEAAHPDPIHLSSQFLQAVAPGVFIVRIRPIQAEKHFANLTAELWQKENLKITCQLIFTNFGASSKSPTPTLPEAQSTVHPLPTHPSQAPISDRLSVPNFYKRYSWATESSTAERNPSMAKEGRTPEGMAWGAWIELHEKPDVPMSASWIPFFIDMTETTRELLPKDVMGGVRWWPPSTSIVIEFKCRLPLPSQYAPHTLGVFTWERHLKDGLWNNSSEIWSAPSALADSNAEVDEQWREKMACVAVATQVVSTERVNVQTQYEDQVHSIHVEQAKL</sequence>
<keyword evidence="4" id="KW-1185">Reference proteome</keyword>
<dbReference type="InterPro" id="IPR049449">
    <property type="entry name" value="TesB_ACOT8-like_N"/>
</dbReference>
<dbReference type="PANTHER" id="PTHR38110:SF1">
    <property type="entry name" value="THIOESTERASE DOMAIN-CONTAINING PROTEIN"/>
    <property type="match status" value="1"/>
</dbReference>